<gene>
    <name evidence="1" type="ORF">THOM_1910</name>
</gene>
<dbReference type="Proteomes" id="UP000011185">
    <property type="component" value="Unassembled WGS sequence"/>
</dbReference>
<reference evidence="1 2" key="1">
    <citation type="journal article" date="2012" name="PLoS Pathog.">
        <title>The genome of the obligate intracellular parasite Trachipleistophora hominis: new insights into microsporidian genome dynamics and reductive evolution.</title>
        <authorList>
            <person name="Heinz E."/>
            <person name="Williams T.A."/>
            <person name="Nakjang S."/>
            <person name="Noel C.J."/>
            <person name="Swan D.C."/>
            <person name="Goldberg A.V."/>
            <person name="Harris S.R."/>
            <person name="Weinmaier T."/>
            <person name="Markert S."/>
            <person name="Becher D."/>
            <person name="Bernhardt J."/>
            <person name="Dagan T."/>
            <person name="Hacker C."/>
            <person name="Lucocq J.M."/>
            <person name="Schweder T."/>
            <person name="Rattei T."/>
            <person name="Hall N."/>
            <person name="Hirt R.P."/>
            <person name="Embley T.M."/>
        </authorList>
    </citation>
    <scope>NUCLEOTIDE SEQUENCE [LARGE SCALE GENOMIC DNA]</scope>
</reference>
<evidence type="ECO:0000313" key="2">
    <source>
        <dbReference type="Proteomes" id="UP000011185"/>
    </source>
</evidence>
<dbReference type="InParanoid" id="L7JUP8"/>
<proteinExistence type="predicted"/>
<protein>
    <submittedName>
        <fullName evidence="1">Uncharacterized protein</fullName>
    </submittedName>
</protein>
<evidence type="ECO:0000313" key="1">
    <source>
        <dbReference type="EMBL" id="ELQ75178.1"/>
    </source>
</evidence>
<dbReference type="AlphaFoldDB" id="L7JUP8"/>
<dbReference type="HOGENOM" id="CLU_3191633_0_0_1"/>
<dbReference type="PROSITE" id="PS51257">
    <property type="entry name" value="PROKAR_LIPOPROTEIN"/>
    <property type="match status" value="1"/>
</dbReference>
<dbReference type="VEuPathDB" id="MicrosporidiaDB:THOM_1910"/>
<sequence>MKRVIKELPVEESLKKIYMNHGPVAMACPSGLEECVELDEVCGCDK</sequence>
<organism evidence="1 2">
    <name type="scientific">Trachipleistophora hominis</name>
    <name type="common">Microsporidian parasite</name>
    <dbReference type="NCBI Taxonomy" id="72359"/>
    <lineage>
        <taxon>Eukaryota</taxon>
        <taxon>Fungi</taxon>
        <taxon>Fungi incertae sedis</taxon>
        <taxon>Microsporidia</taxon>
        <taxon>Pleistophoridae</taxon>
        <taxon>Trachipleistophora</taxon>
    </lineage>
</organism>
<name>L7JUP8_TRAHO</name>
<keyword evidence="2" id="KW-1185">Reference proteome</keyword>
<accession>L7JUP8</accession>
<dbReference type="EMBL" id="JH993985">
    <property type="protein sequence ID" value="ELQ75178.1"/>
    <property type="molecule type" value="Genomic_DNA"/>
</dbReference>